<evidence type="ECO:0000256" key="5">
    <source>
        <dbReference type="ARBA" id="ARBA00022833"/>
    </source>
</evidence>
<dbReference type="EMBL" id="LR904723">
    <property type="protein sequence ID" value="CAD7253046.1"/>
    <property type="molecule type" value="Genomic_DNA"/>
</dbReference>
<dbReference type="PROSITE" id="PS00070">
    <property type="entry name" value="ALDEHYDE_DEHYDR_CYS"/>
    <property type="match status" value="1"/>
</dbReference>
<dbReference type="AlphaFoldDB" id="A0A7R9AFQ4"/>
<evidence type="ECO:0000256" key="12">
    <source>
        <dbReference type="SAM" id="MobiDB-lite"/>
    </source>
</evidence>
<protein>
    <recommendedName>
        <fullName evidence="8">aldehyde dehydrogenase (NAD(+))</fullName>
        <ecNumber evidence="8">1.2.1.3</ecNumber>
    </recommendedName>
</protein>
<dbReference type="InterPro" id="IPR016162">
    <property type="entry name" value="Ald_DH_N"/>
</dbReference>
<evidence type="ECO:0000259" key="13">
    <source>
        <dbReference type="PROSITE" id="PS50157"/>
    </source>
</evidence>
<dbReference type="EC" id="1.2.1.3" evidence="8"/>
<dbReference type="FunFam" id="3.30.160.60:FF:000100">
    <property type="entry name" value="Zinc finger 45-like"/>
    <property type="match status" value="1"/>
</dbReference>
<dbReference type="PROSITE" id="PS00028">
    <property type="entry name" value="ZINC_FINGER_C2H2_1"/>
    <property type="match status" value="1"/>
</dbReference>
<dbReference type="SMART" id="SM00355">
    <property type="entry name" value="ZnF_C2H2"/>
    <property type="match status" value="2"/>
</dbReference>
<evidence type="ECO:0000256" key="9">
    <source>
        <dbReference type="PROSITE-ProRule" id="PRU00042"/>
    </source>
</evidence>
<dbReference type="SUPFAM" id="SSF57667">
    <property type="entry name" value="beta-beta-alpha zinc fingers"/>
    <property type="match status" value="1"/>
</dbReference>
<keyword evidence="7" id="KW-0520">NAD</keyword>
<dbReference type="OrthoDB" id="310895at2759"/>
<keyword evidence="15" id="KW-1185">Reference proteome</keyword>
<evidence type="ECO:0000256" key="10">
    <source>
        <dbReference type="PROSITE-ProRule" id="PRU10007"/>
    </source>
</evidence>
<dbReference type="InterPro" id="IPR016161">
    <property type="entry name" value="Ald_DH/histidinol_DH"/>
</dbReference>
<dbReference type="InterPro" id="IPR015590">
    <property type="entry name" value="Aldehyde_DH_dom"/>
</dbReference>
<dbReference type="FunFam" id="3.40.605.10:FF:000029">
    <property type="entry name" value="Aldehyde dehydrogenase, mitochondrial"/>
    <property type="match status" value="1"/>
</dbReference>
<evidence type="ECO:0000256" key="4">
    <source>
        <dbReference type="ARBA" id="ARBA00022771"/>
    </source>
</evidence>
<gene>
    <name evidence="14" type="ORF">DSTB1V02_LOCUS12797</name>
</gene>
<feature type="domain" description="C2H2-type" evidence="13">
    <location>
        <begin position="23"/>
        <end position="50"/>
    </location>
</feature>
<dbReference type="Proteomes" id="UP000677054">
    <property type="component" value="Unassembled WGS sequence"/>
</dbReference>
<evidence type="ECO:0000256" key="3">
    <source>
        <dbReference type="ARBA" id="ARBA00022737"/>
    </source>
</evidence>
<keyword evidence="4 9" id="KW-0863">Zinc-finger</keyword>
<dbReference type="InterPro" id="IPR036236">
    <property type="entry name" value="Znf_C2H2_sf"/>
</dbReference>
<comment type="similarity">
    <text evidence="1 11">Belongs to the aldehyde dehydrogenase family.</text>
</comment>
<dbReference type="FunFam" id="3.40.605.10:FF:000026">
    <property type="entry name" value="Aldehyde dehydrogenase, putative"/>
    <property type="match status" value="1"/>
</dbReference>
<evidence type="ECO:0000256" key="11">
    <source>
        <dbReference type="RuleBase" id="RU003345"/>
    </source>
</evidence>
<evidence type="ECO:0000256" key="8">
    <source>
        <dbReference type="ARBA" id="ARBA00024226"/>
    </source>
</evidence>
<dbReference type="Gene3D" id="3.40.605.10">
    <property type="entry name" value="Aldehyde Dehydrogenase, Chain A, domain 1"/>
    <property type="match status" value="2"/>
</dbReference>
<dbReference type="PROSITE" id="PS50157">
    <property type="entry name" value="ZINC_FINGER_C2H2_2"/>
    <property type="match status" value="2"/>
</dbReference>
<dbReference type="InterPro" id="IPR016163">
    <property type="entry name" value="Ald_DH_C"/>
</dbReference>
<dbReference type="PROSITE" id="PS00687">
    <property type="entry name" value="ALDEHYDE_DEHYDR_GLU"/>
    <property type="match status" value="1"/>
</dbReference>
<keyword evidence="5" id="KW-0862">Zinc</keyword>
<evidence type="ECO:0000256" key="6">
    <source>
        <dbReference type="ARBA" id="ARBA00023002"/>
    </source>
</evidence>
<organism evidence="14">
    <name type="scientific">Darwinula stevensoni</name>
    <dbReference type="NCBI Taxonomy" id="69355"/>
    <lineage>
        <taxon>Eukaryota</taxon>
        <taxon>Metazoa</taxon>
        <taxon>Ecdysozoa</taxon>
        <taxon>Arthropoda</taxon>
        <taxon>Crustacea</taxon>
        <taxon>Oligostraca</taxon>
        <taxon>Ostracoda</taxon>
        <taxon>Podocopa</taxon>
        <taxon>Podocopida</taxon>
        <taxon>Darwinulocopina</taxon>
        <taxon>Darwinuloidea</taxon>
        <taxon>Darwinulidae</taxon>
        <taxon>Darwinula</taxon>
    </lineage>
</organism>
<dbReference type="InterPro" id="IPR029510">
    <property type="entry name" value="Ald_DH_CS_GLU"/>
</dbReference>
<feature type="active site" evidence="10">
    <location>
        <position position="607"/>
    </location>
</feature>
<dbReference type="GO" id="GO:0004029">
    <property type="term" value="F:aldehyde dehydrogenase (NAD+) activity"/>
    <property type="evidence" value="ECO:0007669"/>
    <property type="project" value="UniProtKB-EC"/>
</dbReference>
<feature type="domain" description="C2H2-type" evidence="13">
    <location>
        <begin position="51"/>
        <end position="79"/>
    </location>
</feature>
<proteinExistence type="inferred from homology"/>
<feature type="region of interest" description="Disordered" evidence="12">
    <location>
        <begin position="287"/>
        <end position="317"/>
    </location>
</feature>
<keyword evidence="6 11" id="KW-0560">Oxidoreductase</keyword>
<reference evidence="14" key="1">
    <citation type="submission" date="2020-11" db="EMBL/GenBank/DDBJ databases">
        <authorList>
            <person name="Tran Van P."/>
        </authorList>
    </citation>
    <scope>NUCLEOTIDE SEQUENCE</scope>
</reference>
<dbReference type="Gene3D" id="3.30.160.60">
    <property type="entry name" value="Classic Zinc Finger"/>
    <property type="match status" value="1"/>
</dbReference>
<dbReference type="CDD" id="cd07141">
    <property type="entry name" value="ALDH_F1AB_F2_RALDH1"/>
    <property type="match status" value="1"/>
</dbReference>
<feature type="compositionally biased region" description="Low complexity" evidence="12">
    <location>
        <begin position="216"/>
        <end position="228"/>
    </location>
</feature>
<name>A0A7R9AFQ4_9CRUS</name>
<dbReference type="PANTHER" id="PTHR11699">
    <property type="entry name" value="ALDEHYDE DEHYDROGENASE-RELATED"/>
    <property type="match status" value="1"/>
</dbReference>
<sequence>MKTVTRVDSFLWSGKTGQKRKLHFCSVCAFASSHKHDSIKHSRTHSKERPYRCSACGRNFSRGVNLRNHLIVSHKGVNLRSFPRHPSERRRGGIREAGDQSLCGFASFGSLHSLFYVFRDFTVGHFFVFGREAASEKQEAFSPPPPSSPQHATLLNPTERADKRDPTEPLPTQPTSPCNPVSREWKQAHAIQTPLARRQAHAIQSSDRGSRPMQSRRAPPQAHPPARLRLGSILKVKVVLSLLPSREAYDMLSRSECLDESGLIPFSARAFILGVSMILHPIPCRNRMPGPERHSRRPSQPVPFQPSQRAGSLVTGEGLPAERVESSGGNYRVQLFINNEFVDAVSGKTFPTVNPCTGKEICQVAEGDKVKRRPSLKKDDAKFFQVESFFRPPFSQADVDKAVEAARAAFKLGSPWRTMDASARGRLMLKLADLIERDKDYLASLETLDNGKPVGDAALDVVVSLATLRYFAGYADKVHGKTIPVDGDFISMTKLHPVGVVGSIVPWNYPILMVAWKLGPALAAGCTVVLKPAEQTPLSALYVAHLSKEAGFPPGVMNVVPGYGPTAGAAISHHPHVDKVAFTGSVEVGKLVMEASAKTNLKRVTLELGGKSPLVVFSDYDLDEAVSISHDAVFVNHGQCCCAGSRTFVQAEIYDAFVAKARHLAASRKVGDPFQADTVQGPQVDDEQFKRILEMIESGKKEGAKLECGGGRHGDAGYFVQPTVFSNVTDDMRIAKEEIFGPVQSIIKFKTLEEAIERANSTTYGLAAGIITKDIDKALAFANGVQAGSVWINCYNAVAIQAPFGGFKQSGHGRELGEDAMKEYLEIKTITIKVPQKNS</sequence>
<evidence type="ECO:0000256" key="2">
    <source>
        <dbReference type="ARBA" id="ARBA00022723"/>
    </source>
</evidence>
<keyword evidence="3" id="KW-0677">Repeat</keyword>
<dbReference type="GO" id="GO:0008270">
    <property type="term" value="F:zinc ion binding"/>
    <property type="evidence" value="ECO:0007669"/>
    <property type="project" value="UniProtKB-KW"/>
</dbReference>
<evidence type="ECO:0000256" key="1">
    <source>
        <dbReference type="ARBA" id="ARBA00009986"/>
    </source>
</evidence>
<evidence type="ECO:0000313" key="15">
    <source>
        <dbReference type="Proteomes" id="UP000677054"/>
    </source>
</evidence>
<dbReference type="Gene3D" id="3.40.309.10">
    <property type="entry name" value="Aldehyde Dehydrogenase, Chain A, domain 2"/>
    <property type="match status" value="1"/>
</dbReference>
<evidence type="ECO:0000313" key="14">
    <source>
        <dbReference type="EMBL" id="CAD7253046.1"/>
    </source>
</evidence>
<accession>A0A7R9AFQ4</accession>
<keyword evidence="2" id="KW-0479">Metal-binding</keyword>
<dbReference type="FunFam" id="3.40.309.10:FF:000001">
    <property type="entry name" value="Mitochondrial aldehyde dehydrogenase 2"/>
    <property type="match status" value="1"/>
</dbReference>
<dbReference type="InterPro" id="IPR013087">
    <property type="entry name" value="Znf_C2H2_type"/>
</dbReference>
<dbReference type="InterPro" id="IPR016160">
    <property type="entry name" value="Ald_DH_CS_CYS"/>
</dbReference>
<feature type="region of interest" description="Disordered" evidence="12">
    <location>
        <begin position="160"/>
        <end position="228"/>
    </location>
</feature>
<dbReference type="Pfam" id="PF00171">
    <property type="entry name" value="Aldedh"/>
    <property type="match status" value="1"/>
</dbReference>
<dbReference type="EMBL" id="CAJPEV010005206">
    <property type="protein sequence ID" value="CAG0902883.1"/>
    <property type="molecule type" value="Genomic_DNA"/>
</dbReference>
<dbReference type="SUPFAM" id="SSF53720">
    <property type="entry name" value="ALDH-like"/>
    <property type="match status" value="1"/>
</dbReference>
<evidence type="ECO:0000256" key="7">
    <source>
        <dbReference type="ARBA" id="ARBA00023027"/>
    </source>
</evidence>